<dbReference type="VEuPathDB" id="FungiDB:TRIVIDRAFT_197141"/>
<comment type="caution">
    <text evidence="2">The sequence shown here is derived from an EMBL/GenBank/DDBJ whole genome shotgun (WGS) entry which is preliminary data.</text>
</comment>
<name>G9MDY8_HYPVG</name>
<feature type="region of interest" description="Disordered" evidence="1">
    <location>
        <begin position="164"/>
        <end position="183"/>
    </location>
</feature>
<dbReference type="AlphaFoldDB" id="G9MDY8"/>
<accession>G9MDY8</accession>
<sequence length="183" mass="19803">MSYTKSRVKSTAMQNDGTLASPMPRPEQQERMSEAMGTGTYMLRMQVPLGPQNVQDGRLAAVVPGTRTFARRTSTDGASIYSTVQVLLQGPRYGHALQSLGWWCLSDAPIWPATGLIAAKPRAKSIHTRADDLTGTRRESMPSVRIRSVNGPIGPKIVLAVPPMGMDSANGSQNATQDHSQRV</sequence>
<evidence type="ECO:0000313" key="2">
    <source>
        <dbReference type="EMBL" id="EHK27284.1"/>
    </source>
</evidence>
<evidence type="ECO:0000313" key="3">
    <source>
        <dbReference type="Proteomes" id="UP000007115"/>
    </source>
</evidence>
<feature type="region of interest" description="Disordered" evidence="1">
    <location>
        <begin position="1"/>
        <end position="32"/>
    </location>
</feature>
<gene>
    <name evidence="2" type="ORF">TRIVIDRAFT_197141</name>
</gene>
<dbReference type="HOGENOM" id="CLU_1475366_0_0_1"/>
<feature type="compositionally biased region" description="Polar residues" evidence="1">
    <location>
        <begin position="1"/>
        <end position="18"/>
    </location>
</feature>
<organism evidence="2 3">
    <name type="scientific">Hypocrea virens (strain Gv29-8 / FGSC 10586)</name>
    <name type="common">Gliocladium virens</name>
    <name type="synonym">Trichoderma virens</name>
    <dbReference type="NCBI Taxonomy" id="413071"/>
    <lineage>
        <taxon>Eukaryota</taxon>
        <taxon>Fungi</taxon>
        <taxon>Dikarya</taxon>
        <taxon>Ascomycota</taxon>
        <taxon>Pezizomycotina</taxon>
        <taxon>Sordariomycetes</taxon>
        <taxon>Hypocreomycetidae</taxon>
        <taxon>Hypocreales</taxon>
        <taxon>Hypocreaceae</taxon>
        <taxon>Trichoderma</taxon>
    </lineage>
</organism>
<dbReference type="InParanoid" id="G9MDY8"/>
<reference evidence="2 3" key="1">
    <citation type="journal article" date="2011" name="Genome Biol.">
        <title>Comparative genome sequence analysis underscores mycoparasitism as the ancestral life style of Trichoderma.</title>
        <authorList>
            <person name="Kubicek C.P."/>
            <person name="Herrera-Estrella A."/>
            <person name="Seidl-Seiboth V."/>
            <person name="Martinez D.A."/>
            <person name="Druzhinina I.S."/>
            <person name="Thon M."/>
            <person name="Zeilinger S."/>
            <person name="Casas-Flores S."/>
            <person name="Horwitz B.A."/>
            <person name="Mukherjee P.K."/>
            <person name="Mukherjee M."/>
            <person name="Kredics L."/>
            <person name="Alcaraz L.D."/>
            <person name="Aerts A."/>
            <person name="Antal Z."/>
            <person name="Atanasova L."/>
            <person name="Cervantes-Badillo M.G."/>
            <person name="Challacombe J."/>
            <person name="Chertkov O."/>
            <person name="McCluskey K."/>
            <person name="Coulpier F."/>
            <person name="Deshpande N."/>
            <person name="von Doehren H."/>
            <person name="Ebbole D.J."/>
            <person name="Esquivel-Naranjo E.U."/>
            <person name="Fekete E."/>
            <person name="Flipphi M."/>
            <person name="Glaser F."/>
            <person name="Gomez-Rodriguez E.Y."/>
            <person name="Gruber S."/>
            <person name="Han C."/>
            <person name="Henrissat B."/>
            <person name="Hermosa R."/>
            <person name="Hernandez-Onate M."/>
            <person name="Karaffa L."/>
            <person name="Kosti I."/>
            <person name="Le Crom S."/>
            <person name="Lindquist E."/>
            <person name="Lucas S."/>
            <person name="Luebeck M."/>
            <person name="Luebeck P.S."/>
            <person name="Margeot A."/>
            <person name="Metz B."/>
            <person name="Misra M."/>
            <person name="Nevalainen H."/>
            <person name="Omann M."/>
            <person name="Packer N."/>
            <person name="Perrone G."/>
            <person name="Uresti-Rivera E.E."/>
            <person name="Salamov A."/>
            <person name="Schmoll M."/>
            <person name="Seiboth B."/>
            <person name="Shapiro H."/>
            <person name="Sukno S."/>
            <person name="Tamayo-Ramos J.A."/>
            <person name="Tisch D."/>
            <person name="Wiest A."/>
            <person name="Wilkinson H.H."/>
            <person name="Zhang M."/>
            <person name="Coutinho P.M."/>
            <person name="Kenerley C.M."/>
            <person name="Monte E."/>
            <person name="Baker S.E."/>
            <person name="Grigoriev I.V."/>
        </authorList>
    </citation>
    <scope>NUCLEOTIDE SEQUENCE [LARGE SCALE GENOMIC DNA]</scope>
    <source>
        <strain evidence="3">Gv29-8 / FGSC 10586</strain>
    </source>
</reference>
<dbReference type="Proteomes" id="UP000007115">
    <property type="component" value="Unassembled WGS sequence"/>
</dbReference>
<proteinExistence type="predicted"/>
<dbReference type="GeneID" id="25789979"/>
<keyword evidence="3" id="KW-1185">Reference proteome</keyword>
<dbReference type="RefSeq" id="XP_013961490.1">
    <property type="nucleotide sequence ID" value="XM_014106015.1"/>
</dbReference>
<protein>
    <submittedName>
        <fullName evidence="2">Uncharacterized protein</fullName>
    </submittedName>
</protein>
<feature type="compositionally biased region" description="Polar residues" evidence="1">
    <location>
        <begin position="169"/>
        <end position="183"/>
    </location>
</feature>
<evidence type="ECO:0000256" key="1">
    <source>
        <dbReference type="SAM" id="MobiDB-lite"/>
    </source>
</evidence>
<dbReference type="EMBL" id="ABDF02000001">
    <property type="protein sequence ID" value="EHK27284.1"/>
    <property type="molecule type" value="Genomic_DNA"/>
</dbReference>